<sequence length="626" mass="67927">MTVSPFAPPSANQVQGAQFVNDYINHPDYRLVAAFCLGSVFFSGLRHVWFSAFLRQLMWSCKEIVDRMRARTVETGASERFPHEKSGEMRRAAFEQRDTLVLLLCMGFMLASLSSFLSLLTFDLIGSGAACAFPLVPSASAILGLDLRHRLRRRPWESGLFWAWLGLGIVFGGITAGIGTGQLVSPVYLYSVALCFRKRFLPTSLVSSILNLMLEFYVIIRSLSLTPPSQLNLLVVKDARIIQAGSLFLFDLLIVVPNATTTSWVAEFVPYAIGALGVLAAFNSSFGQSSLNPARSGDPGLTSRGLHDAPGHPFYRGDASNRVLRIQHPHVSTLSDPNMDIEAHISPFLAPQTTQRAPPSGRVYADAIPIASPQPVKAYSPTSVYEIVSPVAQLKPVQRVPREKILSYSSPIWETFGASHSEAPPCTEVVDNESPASSIRHSIGREAKDQSTRSTVLGSDIIRTTSASSNEWKNRMRIRRSAIGRSHSLATSNPSSSSRRVTGQSSQSRESTDPSPGEDISPATLPPKAAVHWQLSRPSSSKSKSGSKSSRSSKSRKSSGSMRSAKGASATSAEGSSSMSPWVENSIVRRSKTFSATSRGNRVSFVRGPRPPPSSTRLRDSALYGP</sequence>
<evidence type="ECO:0000313" key="1">
    <source>
        <dbReference type="EMBL" id="KAI9508937.1"/>
    </source>
</evidence>
<comment type="caution">
    <text evidence="1">The sequence shown here is derived from an EMBL/GenBank/DDBJ whole genome shotgun (WGS) entry which is preliminary data.</text>
</comment>
<dbReference type="EMBL" id="JAGFNK010000076">
    <property type="protein sequence ID" value="KAI9508937.1"/>
    <property type="molecule type" value="Genomic_DNA"/>
</dbReference>
<name>A0ACC0UDM0_9AGAM</name>
<proteinExistence type="predicted"/>
<dbReference type="Proteomes" id="UP001207468">
    <property type="component" value="Unassembled WGS sequence"/>
</dbReference>
<accession>A0ACC0UDM0</accession>
<protein>
    <submittedName>
        <fullName evidence="1">Uncharacterized protein</fullName>
    </submittedName>
</protein>
<keyword evidence="2" id="KW-1185">Reference proteome</keyword>
<evidence type="ECO:0000313" key="2">
    <source>
        <dbReference type="Proteomes" id="UP001207468"/>
    </source>
</evidence>
<reference evidence="1" key="1">
    <citation type="submission" date="2021-03" db="EMBL/GenBank/DDBJ databases">
        <title>Evolutionary priming and transition to the ectomycorrhizal habit in an iconic lineage of mushroom-forming fungi: is preadaptation a requirement?</title>
        <authorList>
            <consortium name="DOE Joint Genome Institute"/>
            <person name="Looney B.P."/>
            <person name="Miyauchi S."/>
            <person name="Morin E."/>
            <person name="Drula E."/>
            <person name="Courty P.E."/>
            <person name="Chicoki N."/>
            <person name="Fauchery L."/>
            <person name="Kohler A."/>
            <person name="Kuo A."/>
            <person name="LaButti K."/>
            <person name="Pangilinan J."/>
            <person name="Lipzen A."/>
            <person name="Riley R."/>
            <person name="Andreopoulos W."/>
            <person name="He G."/>
            <person name="Johnson J."/>
            <person name="Barry K.W."/>
            <person name="Grigoriev I.V."/>
            <person name="Nagy L."/>
            <person name="Hibbett D."/>
            <person name="Henrissat B."/>
            <person name="Matheny P.B."/>
            <person name="Labbe J."/>
            <person name="Martin A.F."/>
        </authorList>
    </citation>
    <scope>NUCLEOTIDE SEQUENCE</scope>
    <source>
        <strain evidence="1">BPL698</strain>
    </source>
</reference>
<gene>
    <name evidence="1" type="ORF">F5148DRAFT_1191549</name>
</gene>
<organism evidence="1 2">
    <name type="scientific">Russula earlei</name>
    <dbReference type="NCBI Taxonomy" id="71964"/>
    <lineage>
        <taxon>Eukaryota</taxon>
        <taxon>Fungi</taxon>
        <taxon>Dikarya</taxon>
        <taxon>Basidiomycota</taxon>
        <taxon>Agaricomycotina</taxon>
        <taxon>Agaricomycetes</taxon>
        <taxon>Russulales</taxon>
        <taxon>Russulaceae</taxon>
        <taxon>Russula</taxon>
    </lineage>
</organism>